<protein>
    <recommendedName>
        <fullName evidence="3">Mannitol operon repressor</fullName>
    </recommendedName>
</protein>
<comment type="caution">
    <text evidence="1">The sequence shown here is derived from an EMBL/GenBank/DDBJ whole genome shotgun (WGS) entry which is preliminary data.</text>
</comment>
<dbReference type="OrthoDB" id="7060391at2"/>
<dbReference type="Gene3D" id="1.20.120.330">
    <property type="entry name" value="Nucleotidyltransferases domain 2"/>
    <property type="match status" value="1"/>
</dbReference>
<gene>
    <name evidence="1" type="ORF">BFR47_07780</name>
</gene>
<name>A0A1J4QHE5_9GAMM</name>
<dbReference type="SUPFAM" id="SSF158668">
    <property type="entry name" value="MtlR-like"/>
    <property type="match status" value="1"/>
</dbReference>
<evidence type="ECO:0008006" key="3">
    <source>
        <dbReference type="Google" id="ProtNLM"/>
    </source>
</evidence>
<dbReference type="Pfam" id="PF05068">
    <property type="entry name" value="MtlR"/>
    <property type="match status" value="1"/>
</dbReference>
<dbReference type="GO" id="GO:0045892">
    <property type="term" value="P:negative regulation of DNA-templated transcription"/>
    <property type="evidence" value="ECO:0007669"/>
    <property type="project" value="TreeGrafter"/>
</dbReference>
<dbReference type="InterPro" id="IPR007761">
    <property type="entry name" value="MtlR-like"/>
</dbReference>
<organism evidence="1 2">
    <name type="scientific">Oceanisphaera psychrotolerans</name>
    <dbReference type="NCBI Taxonomy" id="1414654"/>
    <lineage>
        <taxon>Bacteria</taxon>
        <taxon>Pseudomonadati</taxon>
        <taxon>Pseudomonadota</taxon>
        <taxon>Gammaproteobacteria</taxon>
        <taxon>Aeromonadales</taxon>
        <taxon>Aeromonadaceae</taxon>
        <taxon>Oceanisphaera</taxon>
    </lineage>
</organism>
<dbReference type="PANTHER" id="PTHR37941:SF1">
    <property type="entry name" value="FUMARASE E-RELATED"/>
    <property type="match status" value="1"/>
</dbReference>
<dbReference type="NCBIfam" id="NF008234">
    <property type="entry name" value="PRK11001.1"/>
    <property type="match status" value="1"/>
</dbReference>
<keyword evidence="2" id="KW-1185">Reference proteome</keyword>
<dbReference type="RefSeq" id="WP_071471190.1">
    <property type="nucleotide sequence ID" value="NZ_MDKE01000001.1"/>
</dbReference>
<proteinExistence type="predicted"/>
<dbReference type="AlphaFoldDB" id="A0A1J4QHE5"/>
<dbReference type="EMBL" id="MDKE01000001">
    <property type="protein sequence ID" value="OIN14387.1"/>
    <property type="molecule type" value="Genomic_DNA"/>
</dbReference>
<sequence>MISRDQEAKIFEHLNQAPSARGFVIAMVDVFDNMLDNLIQKVFRKDDYAVKYAVEPLLGSMGPLADLNVRLKLVYGLGVITQPLYQDIERLIGLRDFLNRQGHEYRMMDPEITEPLKALHMVANMEVQPFAMPAPVMDLDPSLYQMQQARQEQIIRSAMVLAVVDACNDMMRSHPLLAGG</sequence>
<dbReference type="InterPro" id="IPR038026">
    <property type="entry name" value="MtlR-like_sf"/>
</dbReference>
<accession>A0A1J4QHE5</accession>
<dbReference type="STRING" id="1414654.BFR47_07780"/>
<evidence type="ECO:0000313" key="1">
    <source>
        <dbReference type="EMBL" id="OIN14387.1"/>
    </source>
</evidence>
<evidence type="ECO:0000313" key="2">
    <source>
        <dbReference type="Proteomes" id="UP000243073"/>
    </source>
</evidence>
<dbReference type="PANTHER" id="PTHR37941">
    <property type="entry name" value="FUMARASE E-RELATED"/>
    <property type="match status" value="1"/>
</dbReference>
<reference evidence="1 2" key="1">
    <citation type="submission" date="2016-07" db="EMBL/GenBank/DDBJ databases">
        <title>Draft Genome Sequence of Oceanisphaera psychrotolerans, isolated from coastal sediment samples.</title>
        <authorList>
            <person name="Zhuo S."/>
            <person name="Ruan Z."/>
        </authorList>
    </citation>
    <scope>NUCLEOTIDE SEQUENCE [LARGE SCALE GENOMIC DNA]</scope>
    <source>
        <strain evidence="1 2">LAM-WHM-ZC</strain>
    </source>
</reference>
<dbReference type="Proteomes" id="UP000243073">
    <property type="component" value="Unassembled WGS sequence"/>
</dbReference>